<protein>
    <recommendedName>
        <fullName evidence="4">Outer membrane protein beta-barrel domain-containing protein</fullName>
    </recommendedName>
</protein>
<comment type="caution">
    <text evidence="2">The sequence shown here is derived from an EMBL/GenBank/DDBJ whole genome shotgun (WGS) entry which is preliminary data.</text>
</comment>
<dbReference type="Proteomes" id="UP000436006">
    <property type="component" value="Unassembled WGS sequence"/>
</dbReference>
<proteinExistence type="predicted"/>
<dbReference type="AlphaFoldDB" id="A0A7K1SI42"/>
<accession>A0A7K1SI42</accession>
<evidence type="ECO:0000313" key="3">
    <source>
        <dbReference type="Proteomes" id="UP000436006"/>
    </source>
</evidence>
<reference evidence="2 3" key="1">
    <citation type="submission" date="2019-12" db="EMBL/GenBank/DDBJ databases">
        <title>Spirosoma sp. HMF4905 genome sequencing and assembly.</title>
        <authorList>
            <person name="Kang H."/>
            <person name="Cha I."/>
            <person name="Kim H."/>
            <person name="Joh K."/>
        </authorList>
    </citation>
    <scope>NUCLEOTIDE SEQUENCE [LARGE SCALE GENOMIC DNA]</scope>
    <source>
        <strain evidence="2 3">HMF4905</strain>
    </source>
</reference>
<keyword evidence="3" id="KW-1185">Reference proteome</keyword>
<feature type="region of interest" description="Disordered" evidence="1">
    <location>
        <begin position="215"/>
        <end position="236"/>
    </location>
</feature>
<evidence type="ECO:0000313" key="2">
    <source>
        <dbReference type="EMBL" id="MVM33374.1"/>
    </source>
</evidence>
<name>A0A7K1SI42_9BACT</name>
<evidence type="ECO:0008006" key="4">
    <source>
        <dbReference type="Google" id="ProtNLM"/>
    </source>
</evidence>
<dbReference type="EMBL" id="WPIN01000010">
    <property type="protein sequence ID" value="MVM33374.1"/>
    <property type="molecule type" value="Genomic_DNA"/>
</dbReference>
<sequence length="263" mass="29714">MGYSYSLNVLAQRSEIWREKPGTWLLNTGLGTTKYTGDLSELGNIAHLQLGLGVNIAATYRISQQLSYRAEVQLYYIYAHQKYTRNFYNNLSFRSLNPDIWTGMQVDLWPVNDPHRATIPYVLLGAGITYMRPKAVYKDKSYGLSVLQTEGVAYNQLAGIVRYGFGIPLLANERFRFMLEGTYTHVLSDYLDDVSSVYPDRSSMSSLAAALSDRRAELGTTPNEPGEQRGNTGKNDGYFMVSGRLIFVIITPGQRSYRRQIGR</sequence>
<evidence type="ECO:0000256" key="1">
    <source>
        <dbReference type="SAM" id="MobiDB-lite"/>
    </source>
</evidence>
<gene>
    <name evidence="2" type="ORF">GO755_25260</name>
</gene>
<organism evidence="2 3">
    <name type="scientific">Spirosoma arboris</name>
    <dbReference type="NCBI Taxonomy" id="2682092"/>
    <lineage>
        <taxon>Bacteria</taxon>
        <taxon>Pseudomonadati</taxon>
        <taxon>Bacteroidota</taxon>
        <taxon>Cytophagia</taxon>
        <taxon>Cytophagales</taxon>
        <taxon>Cytophagaceae</taxon>
        <taxon>Spirosoma</taxon>
    </lineage>
</organism>